<name>A0ABR9CJ70_9HYPH</name>
<dbReference type="Proteomes" id="UP000632063">
    <property type="component" value="Unassembled WGS sequence"/>
</dbReference>
<sequence>MTPIFLVSVAGLEIAGLVGQGGLLNATVTDEAGIKSDACDLEFARSALSAPPPPGSPILIAFGYKESGLGQIWRFVVDEAETSGSKSGGHLIKVSGTAADMTQGFKEERTESYDNKTIGQIVKTIAGRNKLQPVVSQKLASVMIKHRDQTQESDLHFLQGLARDYGATVKAAEGKLAFLEKRSGQSAGGSALDALGVPTFLITDYRWRGAKRGEFKSVRAAWHDQKEAKKKYEEAGSGKPQKTLKRTFPDQEAAKKAAEAELRETASTAEISLTLPGNPIIRAERPIFLPPIQPELVGQWIVTRAVHRCSKSGGYTTDVEARKQV</sequence>
<evidence type="ECO:0000313" key="3">
    <source>
        <dbReference type="Proteomes" id="UP000632063"/>
    </source>
</evidence>
<dbReference type="Pfam" id="PF05954">
    <property type="entry name" value="Phage_GPD"/>
    <property type="match status" value="1"/>
</dbReference>
<dbReference type="RefSeq" id="WP_192147028.1">
    <property type="nucleotide sequence ID" value="NZ_JACYXI010000002.1"/>
</dbReference>
<comment type="caution">
    <text evidence="2">The sequence shown here is derived from an EMBL/GenBank/DDBJ whole genome shotgun (WGS) entry which is preliminary data.</text>
</comment>
<proteinExistence type="predicted"/>
<evidence type="ECO:0000313" key="2">
    <source>
        <dbReference type="EMBL" id="MBD8890886.1"/>
    </source>
</evidence>
<dbReference type="EMBL" id="JACYXI010000002">
    <property type="protein sequence ID" value="MBD8890886.1"/>
    <property type="molecule type" value="Genomic_DNA"/>
</dbReference>
<reference evidence="3" key="1">
    <citation type="submission" date="2020-09" db="EMBL/GenBank/DDBJ databases">
        <title>The genome sequence of strain Labrenzia suaedae 4C16A.</title>
        <authorList>
            <person name="Liu Y."/>
        </authorList>
    </citation>
    <scope>NUCLEOTIDE SEQUENCE [LARGE SCALE GENOMIC DNA]</scope>
    <source>
        <strain evidence="3">4C16A</strain>
    </source>
</reference>
<feature type="region of interest" description="Disordered" evidence="1">
    <location>
        <begin position="229"/>
        <end position="250"/>
    </location>
</feature>
<evidence type="ECO:0008006" key="4">
    <source>
        <dbReference type="Google" id="ProtNLM"/>
    </source>
</evidence>
<accession>A0ABR9CJ70</accession>
<protein>
    <recommendedName>
        <fullName evidence="4">Phage protein D</fullName>
    </recommendedName>
</protein>
<organism evidence="2 3">
    <name type="scientific">Roseibium litorale</name>
    <dbReference type="NCBI Taxonomy" id="2803841"/>
    <lineage>
        <taxon>Bacteria</taxon>
        <taxon>Pseudomonadati</taxon>
        <taxon>Pseudomonadota</taxon>
        <taxon>Alphaproteobacteria</taxon>
        <taxon>Hyphomicrobiales</taxon>
        <taxon>Stappiaceae</taxon>
        <taxon>Roseibium</taxon>
    </lineage>
</organism>
<dbReference type="SUPFAM" id="SSF69279">
    <property type="entry name" value="Phage tail proteins"/>
    <property type="match status" value="1"/>
</dbReference>
<keyword evidence="3" id="KW-1185">Reference proteome</keyword>
<reference evidence="2 3" key="2">
    <citation type="journal article" date="2021" name="Int. J. Syst. Evol. Microbiol.">
        <title>Roseibium litorale sp. nov., isolated from a tidal flat sediment and proposal for the reclassification of Labrenzia polysiphoniae as Roseibium polysiphoniae comb. nov.</title>
        <authorList>
            <person name="Liu Y."/>
            <person name="Pei T."/>
            <person name="Du J."/>
            <person name="Chao M."/>
            <person name="Deng M.R."/>
            <person name="Zhu H."/>
        </authorList>
    </citation>
    <scope>NUCLEOTIDE SEQUENCE [LARGE SCALE GENOMIC DNA]</scope>
    <source>
        <strain evidence="2 3">4C16A</strain>
    </source>
</reference>
<gene>
    <name evidence="2" type="ORF">IG616_04970</name>
</gene>
<evidence type="ECO:0000256" key="1">
    <source>
        <dbReference type="SAM" id="MobiDB-lite"/>
    </source>
</evidence>